<proteinExistence type="predicted"/>
<evidence type="ECO:0000313" key="2">
    <source>
        <dbReference type="Proteomes" id="UP000288805"/>
    </source>
</evidence>
<dbReference type="AlphaFoldDB" id="A0A438GVL1"/>
<name>A0A438GVL1_VITVI</name>
<sequence length="123" mass="14456">MAAHRDATVEETWDQNFGQGGWNLRFLRDFNDWELEMIGNLLHVLRSYKPSMEEDSVRWKGGRNGKFRVKEAYRVVTRPNDIGFPSRSIWVDQFQPRLHSTLGRLLRGGCSLLIDFRKRMTVS</sequence>
<comment type="caution">
    <text evidence="1">The sequence shown here is derived from an EMBL/GenBank/DDBJ whole genome shotgun (WGS) entry which is preliminary data.</text>
</comment>
<accession>A0A438GVL1</accession>
<dbReference type="Proteomes" id="UP000288805">
    <property type="component" value="Unassembled WGS sequence"/>
</dbReference>
<dbReference type="EMBL" id="QGNW01000333">
    <property type="protein sequence ID" value="RVW76228.1"/>
    <property type="molecule type" value="Genomic_DNA"/>
</dbReference>
<protein>
    <submittedName>
        <fullName evidence="1">Uncharacterized protein</fullName>
    </submittedName>
</protein>
<gene>
    <name evidence="1" type="ORF">CK203_048916</name>
</gene>
<reference evidence="1 2" key="1">
    <citation type="journal article" date="2018" name="PLoS Genet.">
        <title>Population sequencing reveals clonal diversity and ancestral inbreeding in the grapevine cultivar Chardonnay.</title>
        <authorList>
            <person name="Roach M.J."/>
            <person name="Johnson D.L."/>
            <person name="Bohlmann J."/>
            <person name="van Vuuren H.J."/>
            <person name="Jones S.J."/>
            <person name="Pretorius I.S."/>
            <person name="Schmidt S.A."/>
            <person name="Borneman A.R."/>
        </authorList>
    </citation>
    <scope>NUCLEOTIDE SEQUENCE [LARGE SCALE GENOMIC DNA]</scope>
    <source>
        <strain evidence="2">cv. Chardonnay</strain>
        <tissue evidence="1">Leaf</tissue>
    </source>
</reference>
<evidence type="ECO:0000313" key="1">
    <source>
        <dbReference type="EMBL" id="RVW76228.1"/>
    </source>
</evidence>
<organism evidence="1 2">
    <name type="scientific">Vitis vinifera</name>
    <name type="common">Grape</name>
    <dbReference type="NCBI Taxonomy" id="29760"/>
    <lineage>
        <taxon>Eukaryota</taxon>
        <taxon>Viridiplantae</taxon>
        <taxon>Streptophyta</taxon>
        <taxon>Embryophyta</taxon>
        <taxon>Tracheophyta</taxon>
        <taxon>Spermatophyta</taxon>
        <taxon>Magnoliopsida</taxon>
        <taxon>eudicotyledons</taxon>
        <taxon>Gunneridae</taxon>
        <taxon>Pentapetalae</taxon>
        <taxon>rosids</taxon>
        <taxon>Vitales</taxon>
        <taxon>Vitaceae</taxon>
        <taxon>Viteae</taxon>
        <taxon>Vitis</taxon>
    </lineage>
</organism>